<dbReference type="AlphaFoldDB" id="A0A6A6ZQI3"/>
<dbReference type="InterPro" id="IPR027417">
    <property type="entry name" value="P-loop_NTPase"/>
</dbReference>
<dbReference type="Pfam" id="PF24883">
    <property type="entry name" value="NPHP3_N"/>
    <property type="match status" value="1"/>
</dbReference>
<evidence type="ECO:0000259" key="2">
    <source>
        <dbReference type="Pfam" id="PF17046"/>
    </source>
</evidence>
<evidence type="ECO:0000313" key="5">
    <source>
        <dbReference type="Proteomes" id="UP000799424"/>
    </source>
</evidence>
<dbReference type="EMBL" id="MU006233">
    <property type="protein sequence ID" value="KAF2823056.1"/>
    <property type="molecule type" value="Genomic_DNA"/>
</dbReference>
<dbReference type="OrthoDB" id="5418336at2759"/>
<keyword evidence="5" id="KW-1185">Reference proteome</keyword>
<organism evidence="4 5">
    <name type="scientific">Ophiobolus disseminans</name>
    <dbReference type="NCBI Taxonomy" id="1469910"/>
    <lineage>
        <taxon>Eukaryota</taxon>
        <taxon>Fungi</taxon>
        <taxon>Dikarya</taxon>
        <taxon>Ascomycota</taxon>
        <taxon>Pezizomycotina</taxon>
        <taxon>Dothideomycetes</taxon>
        <taxon>Pleosporomycetidae</taxon>
        <taxon>Pleosporales</taxon>
        <taxon>Pleosporineae</taxon>
        <taxon>Phaeosphaeriaceae</taxon>
        <taxon>Ophiobolus</taxon>
    </lineage>
</organism>
<dbReference type="Proteomes" id="UP000799424">
    <property type="component" value="Unassembled WGS sequence"/>
</dbReference>
<dbReference type="SUPFAM" id="SSF52540">
    <property type="entry name" value="P-loop containing nucleoside triphosphate hydrolases"/>
    <property type="match status" value="1"/>
</dbReference>
<accession>A0A6A6ZQI3</accession>
<feature type="domain" description="Nephrocystin 3-like N-terminal" evidence="3">
    <location>
        <begin position="66"/>
        <end position="234"/>
    </location>
</feature>
<sequence>MANHTNFSGPNNFGLQLGQNYGSVHYSSNNPDEATKLKDAVEKLFITDAEVDREKVKSAKGQRVPGTCEWIDKCATYTNWSERKIPFLWIRGGPGKGKTMLSVYVTEQLEQRSRGVDENALYFFCDHRVDTRNTSTAILRGILFQLLKSQPVLQSHIATRTDSMNSLITSCDALWLLFIGILHDPARHPTKCVIDGVDECDEECVFCFFEHMRNPFTDETYIQSPFFQFLVVSRTSVQLDFLPAIDLDSSTNNALALYIVRFIDYRLERVSKLKGFTPPFRMRIREELVFRCESSFLWSNFVVQSLLRKKTVSDIELELMMFPRGLGPLYDRLLLQIEPQHRAQCATILQWAAWAIDPITLPELAVVLGLQASPTILIGQATRDQVTWSEPLVRLEDVGSENTKIRVFPVHQSLSTHLHTLVTSNEADFRLFAIDTDRVRVQMAQACLDYLNADFSKKYFWKCKDAVEEQKYPFMANATKN</sequence>
<proteinExistence type="predicted"/>
<evidence type="ECO:0000313" key="4">
    <source>
        <dbReference type="EMBL" id="KAF2823056.1"/>
    </source>
</evidence>
<feature type="domain" description="Fungal death-pathway protein SesB" evidence="2">
    <location>
        <begin position="3"/>
        <end position="26"/>
    </location>
</feature>
<protein>
    <submittedName>
        <fullName evidence="4">Uncharacterized protein</fullName>
    </submittedName>
</protein>
<evidence type="ECO:0000259" key="3">
    <source>
        <dbReference type="Pfam" id="PF24883"/>
    </source>
</evidence>
<keyword evidence="1" id="KW-0677">Repeat</keyword>
<dbReference type="Pfam" id="PF17046">
    <property type="entry name" value="Ses_B"/>
    <property type="match status" value="1"/>
</dbReference>
<dbReference type="Gene3D" id="3.40.50.300">
    <property type="entry name" value="P-loop containing nucleotide triphosphate hydrolases"/>
    <property type="match status" value="1"/>
</dbReference>
<gene>
    <name evidence="4" type="ORF">CC86DRAFT_423166</name>
</gene>
<dbReference type="PANTHER" id="PTHR10039:SF14">
    <property type="entry name" value="NACHT DOMAIN-CONTAINING PROTEIN"/>
    <property type="match status" value="1"/>
</dbReference>
<dbReference type="PANTHER" id="PTHR10039">
    <property type="entry name" value="AMELOGENIN"/>
    <property type="match status" value="1"/>
</dbReference>
<dbReference type="InterPro" id="IPR056884">
    <property type="entry name" value="NPHP3-like_N"/>
</dbReference>
<evidence type="ECO:0000256" key="1">
    <source>
        <dbReference type="ARBA" id="ARBA00022737"/>
    </source>
</evidence>
<name>A0A6A6ZQI3_9PLEO</name>
<reference evidence="4" key="1">
    <citation type="journal article" date="2020" name="Stud. Mycol.">
        <title>101 Dothideomycetes genomes: a test case for predicting lifestyles and emergence of pathogens.</title>
        <authorList>
            <person name="Haridas S."/>
            <person name="Albert R."/>
            <person name="Binder M."/>
            <person name="Bloem J."/>
            <person name="Labutti K."/>
            <person name="Salamov A."/>
            <person name="Andreopoulos B."/>
            <person name="Baker S."/>
            <person name="Barry K."/>
            <person name="Bills G."/>
            <person name="Bluhm B."/>
            <person name="Cannon C."/>
            <person name="Castanera R."/>
            <person name="Culley D."/>
            <person name="Daum C."/>
            <person name="Ezra D."/>
            <person name="Gonzalez J."/>
            <person name="Henrissat B."/>
            <person name="Kuo A."/>
            <person name="Liang C."/>
            <person name="Lipzen A."/>
            <person name="Lutzoni F."/>
            <person name="Magnuson J."/>
            <person name="Mondo S."/>
            <person name="Nolan M."/>
            <person name="Ohm R."/>
            <person name="Pangilinan J."/>
            <person name="Park H.-J."/>
            <person name="Ramirez L."/>
            <person name="Alfaro M."/>
            <person name="Sun H."/>
            <person name="Tritt A."/>
            <person name="Yoshinaga Y."/>
            <person name="Zwiers L.-H."/>
            <person name="Turgeon B."/>
            <person name="Goodwin S."/>
            <person name="Spatafora J."/>
            <person name="Crous P."/>
            <person name="Grigoriev I."/>
        </authorList>
    </citation>
    <scope>NUCLEOTIDE SEQUENCE</scope>
    <source>
        <strain evidence="4">CBS 113818</strain>
    </source>
</reference>
<dbReference type="InterPro" id="IPR031469">
    <property type="entry name" value="SesB_dom"/>
</dbReference>